<accession>A0A1S7LKT1</accession>
<gene>
    <name evidence="2" type="ORF">MAGMO_2856</name>
</gene>
<feature type="domain" description="Schlafen AlbA-2" evidence="1">
    <location>
        <begin position="14"/>
        <end position="130"/>
    </location>
</feature>
<dbReference type="Gene3D" id="3.30.565.60">
    <property type="match status" value="1"/>
</dbReference>
<protein>
    <recommendedName>
        <fullName evidence="1">Schlafen AlbA-2 domain-containing protein</fullName>
    </recommendedName>
</protein>
<dbReference type="Pfam" id="PF13749">
    <property type="entry name" value="HATPase_c_4"/>
    <property type="match status" value="1"/>
</dbReference>
<organism evidence="2">
    <name type="scientific">Magnetococcus massalia (strain MO-1)</name>
    <dbReference type="NCBI Taxonomy" id="451514"/>
    <lineage>
        <taxon>Bacteria</taxon>
        <taxon>Pseudomonadati</taxon>
        <taxon>Pseudomonadota</taxon>
        <taxon>Magnetococcia</taxon>
        <taxon>Magnetococcales</taxon>
        <taxon>Magnetococcaceae</taxon>
        <taxon>Magnetococcus</taxon>
    </lineage>
</organism>
<sequence length="411" mass="46951">MLKSELLEIIANGENSGVEFKRDDVRPEQLAKEVVALANLQGGHILLGVEDDGSISGLVRDQEGAQEWVLNTFRDKIHPQIIPYYEEVMFDNDKRVGVVTLSAGISKPYTLRHNKREEVYLRMGNRSELASREQQARLFEQGGMLHVEAWPVAGSSIDSLDLIRVSHYLEAILGEEEIPEEQEEWIERLSGLGLMVDDGLGNRVCSIAGLVSFGIQPRRYLKYSGLRLLVFEGIEKEYQAKLDEHLEGPLVARWHYQETGKRDLIDQGLIEKLVAAIMPFVTAESETLDEHFRRDRVWHYPYEAIREVCLNALAHRDWTRSIEVEVGVYSDRLEVMSPGALQNSMTVEKMKAGQRSPRNYNIMDILRDHGYVDSRGMGIRKKVIPLMKKQNGTNPVFEVTEDYVKVILFKK</sequence>
<evidence type="ECO:0000313" key="2">
    <source>
        <dbReference type="EMBL" id="CRH07003.1"/>
    </source>
</evidence>
<dbReference type="Pfam" id="PF04326">
    <property type="entry name" value="SLFN_AlbA_2"/>
    <property type="match status" value="1"/>
</dbReference>
<dbReference type="PANTHER" id="PTHR30595:SF6">
    <property type="entry name" value="SCHLAFEN ALBA-2 DOMAIN-CONTAINING PROTEIN"/>
    <property type="match status" value="1"/>
</dbReference>
<dbReference type="EMBL" id="LO017727">
    <property type="protein sequence ID" value="CRH07003.1"/>
    <property type="molecule type" value="Genomic_DNA"/>
</dbReference>
<dbReference type="InterPro" id="IPR038475">
    <property type="entry name" value="RecG_C_sf"/>
</dbReference>
<proteinExistence type="predicted"/>
<dbReference type="InterPro" id="IPR038461">
    <property type="entry name" value="Schlafen_AlbA_2_dom_sf"/>
</dbReference>
<dbReference type="Gene3D" id="3.30.950.30">
    <property type="entry name" value="Schlafen, AAA domain"/>
    <property type="match status" value="1"/>
</dbReference>
<reference evidence="2" key="1">
    <citation type="submission" date="2015-04" db="EMBL/GenBank/DDBJ databases">
        <authorList>
            <person name="Syromyatnikov M.Y."/>
            <person name="Popov V.N."/>
        </authorList>
    </citation>
    <scope>NUCLEOTIDE SEQUENCE</scope>
    <source>
        <strain evidence="2">MO-1</strain>
    </source>
</reference>
<evidence type="ECO:0000259" key="1">
    <source>
        <dbReference type="Pfam" id="PF04326"/>
    </source>
</evidence>
<dbReference type="InterPro" id="IPR007421">
    <property type="entry name" value="Schlafen_AlbA_2_dom"/>
</dbReference>
<name>A0A1S7LKT1_MAGMO</name>
<dbReference type="AlphaFoldDB" id="A0A1S7LKT1"/>
<dbReference type="PANTHER" id="PTHR30595">
    <property type="entry name" value="GLPR-RELATED TRANSCRIPTIONAL REPRESSOR"/>
    <property type="match status" value="1"/>
</dbReference>